<keyword evidence="8 10" id="KW-0472">Membrane</keyword>
<feature type="transmembrane region" description="Helical" evidence="10">
    <location>
        <begin position="34"/>
        <end position="54"/>
    </location>
</feature>
<comment type="caution">
    <text evidence="10">Lacks conserved residue(s) required for the propagation of feature annotation.</text>
</comment>
<dbReference type="PANTHER" id="PTHR11157:SF22">
    <property type="entry name" value="ELONGATION OF VERY LONG CHAIN FATTY ACIDS PROTEIN"/>
    <property type="match status" value="1"/>
</dbReference>
<accession>A0A9C6TYV3</accession>
<dbReference type="GO" id="GO:0005789">
    <property type="term" value="C:endoplasmic reticulum membrane"/>
    <property type="evidence" value="ECO:0007669"/>
    <property type="project" value="TreeGrafter"/>
</dbReference>
<keyword evidence="5 10" id="KW-0276">Fatty acid metabolism</keyword>
<evidence type="ECO:0000313" key="11">
    <source>
        <dbReference type="Proteomes" id="UP000504606"/>
    </source>
</evidence>
<dbReference type="GO" id="GO:0034625">
    <property type="term" value="P:fatty acid elongation, monounsaturated fatty acid"/>
    <property type="evidence" value="ECO:0007669"/>
    <property type="project" value="TreeGrafter"/>
</dbReference>
<dbReference type="Pfam" id="PF01151">
    <property type="entry name" value="ELO"/>
    <property type="match status" value="1"/>
</dbReference>
<comment type="catalytic activity">
    <reaction evidence="10">
        <text>a very-long-chain acyl-CoA + malonyl-CoA + H(+) = a very-long-chain 3-oxoacyl-CoA + CO2 + CoA</text>
        <dbReference type="Rhea" id="RHEA:32727"/>
        <dbReference type="ChEBI" id="CHEBI:15378"/>
        <dbReference type="ChEBI" id="CHEBI:16526"/>
        <dbReference type="ChEBI" id="CHEBI:57287"/>
        <dbReference type="ChEBI" id="CHEBI:57384"/>
        <dbReference type="ChEBI" id="CHEBI:90725"/>
        <dbReference type="ChEBI" id="CHEBI:90736"/>
        <dbReference type="EC" id="2.3.1.199"/>
    </reaction>
</comment>
<organism evidence="11 13">
    <name type="scientific">Frankliniella occidentalis</name>
    <name type="common">Western flower thrips</name>
    <name type="synonym">Euthrips occidentalis</name>
    <dbReference type="NCBI Taxonomy" id="133901"/>
    <lineage>
        <taxon>Eukaryota</taxon>
        <taxon>Metazoa</taxon>
        <taxon>Ecdysozoa</taxon>
        <taxon>Arthropoda</taxon>
        <taxon>Hexapoda</taxon>
        <taxon>Insecta</taxon>
        <taxon>Pterygota</taxon>
        <taxon>Neoptera</taxon>
        <taxon>Paraneoptera</taxon>
        <taxon>Thysanoptera</taxon>
        <taxon>Terebrantia</taxon>
        <taxon>Thripoidea</taxon>
        <taxon>Thripidae</taxon>
        <taxon>Frankliniella</taxon>
    </lineage>
</organism>
<dbReference type="GO" id="GO:0042761">
    <property type="term" value="P:very long-chain fatty acid biosynthetic process"/>
    <property type="evidence" value="ECO:0007669"/>
    <property type="project" value="TreeGrafter"/>
</dbReference>
<dbReference type="GO" id="GO:0034626">
    <property type="term" value="P:fatty acid elongation, polyunsaturated fatty acid"/>
    <property type="evidence" value="ECO:0007669"/>
    <property type="project" value="TreeGrafter"/>
</dbReference>
<evidence type="ECO:0000256" key="2">
    <source>
        <dbReference type="ARBA" id="ARBA00022516"/>
    </source>
</evidence>
<evidence type="ECO:0000256" key="8">
    <source>
        <dbReference type="ARBA" id="ARBA00023136"/>
    </source>
</evidence>
<dbReference type="GO" id="GO:0019367">
    <property type="term" value="P:fatty acid elongation, saturated fatty acid"/>
    <property type="evidence" value="ECO:0007669"/>
    <property type="project" value="TreeGrafter"/>
</dbReference>
<keyword evidence="9 10" id="KW-0275">Fatty acid biosynthesis</keyword>
<gene>
    <name evidence="12 13" type="primary">LOC127749695</name>
</gene>
<keyword evidence="11" id="KW-1185">Reference proteome</keyword>
<protein>
    <recommendedName>
        <fullName evidence="10">Elongation of very long chain fatty acids protein</fullName>
        <ecNumber evidence="10">2.3.1.199</ecNumber>
    </recommendedName>
    <alternativeName>
        <fullName evidence="10">Very-long-chain 3-oxoacyl-CoA synthase</fullName>
    </alternativeName>
</protein>
<keyword evidence="7 10" id="KW-0443">Lipid metabolism</keyword>
<evidence type="ECO:0000313" key="13">
    <source>
        <dbReference type="RefSeq" id="XP_052124901.1"/>
    </source>
</evidence>
<comment type="similarity">
    <text evidence="10">Belongs to the ELO family.</text>
</comment>
<comment type="subcellular location">
    <subcellularLocation>
        <location evidence="1">Membrane</location>
        <topology evidence="1">Multi-pass membrane protein</topology>
    </subcellularLocation>
</comment>
<dbReference type="GeneID" id="127749695"/>
<evidence type="ECO:0000256" key="7">
    <source>
        <dbReference type="ARBA" id="ARBA00023098"/>
    </source>
</evidence>
<sequence length="99" mass="10990">MAAIIRVVEDRYHGIMDALGDPRVADWPLMDSPFPTLAMVVVYLLSVVIIGPSIMANRKPFALNKILVVYNAFQVLYSAIMFYEVSPVPPLSPRSVVVL</sequence>
<keyword evidence="6 10" id="KW-1133">Transmembrane helix</keyword>
<dbReference type="EC" id="2.3.1.199" evidence="10"/>
<evidence type="ECO:0000256" key="4">
    <source>
        <dbReference type="ARBA" id="ARBA00022692"/>
    </source>
</evidence>
<dbReference type="Proteomes" id="UP000504606">
    <property type="component" value="Unplaced"/>
</dbReference>
<dbReference type="GO" id="GO:0009922">
    <property type="term" value="F:fatty acid elongase activity"/>
    <property type="evidence" value="ECO:0007669"/>
    <property type="project" value="UniProtKB-EC"/>
</dbReference>
<dbReference type="AlphaFoldDB" id="A0A9C6TYV3"/>
<evidence type="ECO:0000313" key="12">
    <source>
        <dbReference type="RefSeq" id="XP_052124900.1"/>
    </source>
</evidence>
<proteinExistence type="inferred from homology"/>
<feature type="transmembrane region" description="Helical" evidence="10">
    <location>
        <begin position="66"/>
        <end position="83"/>
    </location>
</feature>
<evidence type="ECO:0000256" key="5">
    <source>
        <dbReference type="ARBA" id="ARBA00022832"/>
    </source>
</evidence>
<evidence type="ECO:0000256" key="1">
    <source>
        <dbReference type="ARBA" id="ARBA00004141"/>
    </source>
</evidence>
<dbReference type="PANTHER" id="PTHR11157">
    <property type="entry name" value="FATTY ACID ACYL TRANSFERASE-RELATED"/>
    <property type="match status" value="1"/>
</dbReference>
<dbReference type="RefSeq" id="XP_052124901.1">
    <property type="nucleotide sequence ID" value="XM_052268941.1"/>
</dbReference>
<evidence type="ECO:0000256" key="9">
    <source>
        <dbReference type="ARBA" id="ARBA00023160"/>
    </source>
</evidence>
<keyword evidence="2 10" id="KW-0444">Lipid biosynthesis</keyword>
<evidence type="ECO:0000256" key="6">
    <source>
        <dbReference type="ARBA" id="ARBA00022989"/>
    </source>
</evidence>
<dbReference type="InterPro" id="IPR002076">
    <property type="entry name" value="ELO_fam"/>
</dbReference>
<evidence type="ECO:0000256" key="10">
    <source>
        <dbReference type="RuleBase" id="RU361115"/>
    </source>
</evidence>
<dbReference type="KEGG" id="foc:127749695"/>
<name>A0A9C6TYV3_FRAOC</name>
<evidence type="ECO:0000256" key="3">
    <source>
        <dbReference type="ARBA" id="ARBA00022679"/>
    </source>
</evidence>
<keyword evidence="4 10" id="KW-0812">Transmembrane</keyword>
<reference evidence="12 13" key="1">
    <citation type="submission" date="2025-04" db="UniProtKB">
        <authorList>
            <consortium name="RefSeq"/>
        </authorList>
    </citation>
    <scope>IDENTIFICATION</scope>
    <source>
        <tissue evidence="12 13">Whole organism</tissue>
    </source>
</reference>
<dbReference type="RefSeq" id="XP_052124900.1">
    <property type="nucleotide sequence ID" value="XM_052268940.1"/>
</dbReference>
<dbReference type="GO" id="GO:0030148">
    <property type="term" value="P:sphingolipid biosynthetic process"/>
    <property type="evidence" value="ECO:0007669"/>
    <property type="project" value="TreeGrafter"/>
</dbReference>
<keyword evidence="3 10" id="KW-0808">Transferase</keyword>